<organism evidence="2 3">
    <name type="scientific">Leptospira ilyithenensis</name>
    <dbReference type="NCBI Taxonomy" id="2484901"/>
    <lineage>
        <taxon>Bacteria</taxon>
        <taxon>Pseudomonadati</taxon>
        <taxon>Spirochaetota</taxon>
        <taxon>Spirochaetia</taxon>
        <taxon>Leptospirales</taxon>
        <taxon>Leptospiraceae</taxon>
        <taxon>Leptospira</taxon>
    </lineage>
</organism>
<evidence type="ECO:0000259" key="1">
    <source>
        <dbReference type="PROSITE" id="PS51462"/>
    </source>
</evidence>
<name>A0A4V3JX73_9LEPT</name>
<dbReference type="OrthoDB" id="342567at2"/>
<dbReference type="EMBL" id="RQHV01000042">
    <property type="protein sequence ID" value="TGN11137.1"/>
    <property type="molecule type" value="Genomic_DNA"/>
</dbReference>
<protein>
    <submittedName>
        <fullName evidence="2">NUDIX domain-containing protein</fullName>
    </submittedName>
</protein>
<dbReference type="SUPFAM" id="SSF55811">
    <property type="entry name" value="Nudix"/>
    <property type="match status" value="1"/>
</dbReference>
<dbReference type="Proteomes" id="UP000298264">
    <property type="component" value="Unassembled WGS sequence"/>
</dbReference>
<reference evidence="2" key="1">
    <citation type="journal article" date="2019" name="PLoS Negl. Trop. Dis.">
        <title>Revisiting the worldwide diversity of Leptospira species in the environment.</title>
        <authorList>
            <person name="Vincent A.T."/>
            <person name="Schiettekatte O."/>
            <person name="Bourhy P."/>
            <person name="Veyrier F.J."/>
            <person name="Picardeau M."/>
        </authorList>
    </citation>
    <scope>NUCLEOTIDE SEQUENCE [LARGE SCALE GENOMIC DNA]</scope>
    <source>
        <strain evidence="2">201400974</strain>
    </source>
</reference>
<evidence type="ECO:0000313" key="3">
    <source>
        <dbReference type="Proteomes" id="UP000298264"/>
    </source>
</evidence>
<dbReference type="PROSITE" id="PS51462">
    <property type="entry name" value="NUDIX"/>
    <property type="match status" value="1"/>
</dbReference>
<feature type="domain" description="Nudix hydrolase" evidence="1">
    <location>
        <begin position="2"/>
        <end position="136"/>
    </location>
</feature>
<gene>
    <name evidence="2" type="ORF">EHS11_08255</name>
</gene>
<sequence>MSKHGSFQITQKLFLRDGDKFLIMRDSKSGYGDLPGGRMNEDEFFEDWMKSIHREVKEELGESVRVEINPKPIFVHKHRVNEGNYPCIIIAYQAKFLGGEIVISDEHDFMEWVSVKNYDPSPLFTEYMLDAVKVYLKEYA</sequence>
<dbReference type="AlphaFoldDB" id="A0A4V3JX73"/>
<dbReference type="Gene3D" id="3.90.79.10">
    <property type="entry name" value="Nucleoside Triphosphate Pyrophosphohydrolase"/>
    <property type="match status" value="1"/>
</dbReference>
<comment type="caution">
    <text evidence="2">The sequence shown here is derived from an EMBL/GenBank/DDBJ whole genome shotgun (WGS) entry which is preliminary data.</text>
</comment>
<dbReference type="InterPro" id="IPR015797">
    <property type="entry name" value="NUDIX_hydrolase-like_dom_sf"/>
</dbReference>
<dbReference type="Pfam" id="PF00293">
    <property type="entry name" value="NUDIX"/>
    <property type="match status" value="1"/>
</dbReference>
<keyword evidence="3" id="KW-1185">Reference proteome</keyword>
<dbReference type="RefSeq" id="WP_135763891.1">
    <property type="nucleotide sequence ID" value="NZ_RQHV01000042.1"/>
</dbReference>
<evidence type="ECO:0000313" key="2">
    <source>
        <dbReference type="EMBL" id="TGN11137.1"/>
    </source>
</evidence>
<accession>A0A4V3JX73</accession>
<proteinExistence type="predicted"/>
<dbReference type="InterPro" id="IPR000086">
    <property type="entry name" value="NUDIX_hydrolase_dom"/>
</dbReference>
<dbReference type="PANTHER" id="PTHR43736">
    <property type="entry name" value="ADP-RIBOSE PYROPHOSPHATASE"/>
    <property type="match status" value="1"/>
</dbReference>
<dbReference type="PANTHER" id="PTHR43736:SF1">
    <property type="entry name" value="DIHYDRONEOPTERIN TRIPHOSPHATE DIPHOSPHATASE"/>
    <property type="match status" value="1"/>
</dbReference>